<evidence type="ECO:0000313" key="3">
    <source>
        <dbReference type="Proteomes" id="UP000800041"/>
    </source>
</evidence>
<keyword evidence="3" id="KW-1185">Reference proteome</keyword>
<dbReference type="Proteomes" id="UP000800041">
    <property type="component" value="Unassembled WGS sequence"/>
</dbReference>
<name>A0A6G1HH35_9PEZI</name>
<sequence length="88" mass="9584">MQAIVVVGLCFQTLLSFMFVAVPCKITADGSLHPRGYPDSGYGPLMPANIISTFGDLNHILHLLHMPVHFNGVIKFFFSILSGQPSIP</sequence>
<keyword evidence="1" id="KW-0732">Signal</keyword>
<organism evidence="2 3">
    <name type="scientific">Aulographum hederae CBS 113979</name>
    <dbReference type="NCBI Taxonomy" id="1176131"/>
    <lineage>
        <taxon>Eukaryota</taxon>
        <taxon>Fungi</taxon>
        <taxon>Dikarya</taxon>
        <taxon>Ascomycota</taxon>
        <taxon>Pezizomycotina</taxon>
        <taxon>Dothideomycetes</taxon>
        <taxon>Pleosporomycetidae</taxon>
        <taxon>Aulographales</taxon>
        <taxon>Aulographaceae</taxon>
    </lineage>
</organism>
<proteinExistence type="predicted"/>
<protein>
    <submittedName>
        <fullName evidence="2">Uncharacterized protein</fullName>
    </submittedName>
</protein>
<reference evidence="2" key="1">
    <citation type="journal article" date="2020" name="Stud. Mycol.">
        <title>101 Dothideomycetes genomes: a test case for predicting lifestyles and emergence of pathogens.</title>
        <authorList>
            <person name="Haridas S."/>
            <person name="Albert R."/>
            <person name="Binder M."/>
            <person name="Bloem J."/>
            <person name="Labutti K."/>
            <person name="Salamov A."/>
            <person name="Andreopoulos B."/>
            <person name="Baker S."/>
            <person name="Barry K."/>
            <person name="Bills G."/>
            <person name="Bluhm B."/>
            <person name="Cannon C."/>
            <person name="Castanera R."/>
            <person name="Culley D."/>
            <person name="Daum C."/>
            <person name="Ezra D."/>
            <person name="Gonzalez J."/>
            <person name="Henrissat B."/>
            <person name="Kuo A."/>
            <person name="Liang C."/>
            <person name="Lipzen A."/>
            <person name="Lutzoni F."/>
            <person name="Magnuson J."/>
            <person name="Mondo S."/>
            <person name="Nolan M."/>
            <person name="Ohm R."/>
            <person name="Pangilinan J."/>
            <person name="Park H.-J."/>
            <person name="Ramirez L."/>
            <person name="Alfaro M."/>
            <person name="Sun H."/>
            <person name="Tritt A."/>
            <person name="Yoshinaga Y."/>
            <person name="Zwiers L.-H."/>
            <person name="Turgeon B."/>
            <person name="Goodwin S."/>
            <person name="Spatafora J."/>
            <person name="Crous P."/>
            <person name="Grigoriev I."/>
        </authorList>
    </citation>
    <scope>NUCLEOTIDE SEQUENCE</scope>
    <source>
        <strain evidence="2">CBS 113979</strain>
    </source>
</reference>
<gene>
    <name evidence="2" type="ORF">K402DRAFT_8748</name>
</gene>
<dbReference type="EMBL" id="ML977137">
    <property type="protein sequence ID" value="KAF1992546.1"/>
    <property type="molecule type" value="Genomic_DNA"/>
</dbReference>
<accession>A0A6G1HH35</accession>
<dbReference type="AlphaFoldDB" id="A0A6G1HH35"/>
<evidence type="ECO:0000256" key="1">
    <source>
        <dbReference type="SAM" id="SignalP"/>
    </source>
</evidence>
<feature type="chain" id="PRO_5026213599" evidence="1">
    <location>
        <begin position="17"/>
        <end position="88"/>
    </location>
</feature>
<feature type="signal peptide" evidence="1">
    <location>
        <begin position="1"/>
        <end position="16"/>
    </location>
</feature>
<evidence type="ECO:0000313" key="2">
    <source>
        <dbReference type="EMBL" id="KAF1992546.1"/>
    </source>
</evidence>